<dbReference type="GO" id="GO:0001517">
    <property type="term" value="F:N-acetylglucosamine 6-O-sulfotransferase activity"/>
    <property type="evidence" value="ECO:0007669"/>
    <property type="project" value="TreeGrafter"/>
</dbReference>
<dbReference type="PANTHER" id="PTHR10704">
    <property type="entry name" value="CARBOHYDRATE SULFOTRANSFERASE"/>
    <property type="match status" value="1"/>
</dbReference>
<sequence>GSTLLGDVIRQGDHVFYLFEPLFHPSNELSRSHHVVGGVFIQSENTSTHLSRIVCVCPPNPAIPLDDVAADVRSVCLPLAERLCRRSRLRIIKTIRIPAEWLAILEKNEPNVKFIYMIRDPRGRLWSLIGKRTARSYNKTDALRKYVESEQPIWCKRLADDAVWIKKFTHLNPDRLLAIKYEDLAIRFTPTVQRIYSFVGRSTESLGTKWVRNRTAAEKDGGRMSTYRRNSTWTAVRWRHEMPSWMNDVVGNVCQPVLDSWNYL</sequence>
<dbReference type="InterPro" id="IPR027417">
    <property type="entry name" value="P-loop_NTPase"/>
</dbReference>
<dbReference type="GO" id="GO:0006044">
    <property type="term" value="P:N-acetylglucosamine metabolic process"/>
    <property type="evidence" value="ECO:0007669"/>
    <property type="project" value="TreeGrafter"/>
</dbReference>
<feature type="non-terminal residue" evidence="2">
    <location>
        <position position="1"/>
    </location>
</feature>
<evidence type="ECO:0000313" key="3">
    <source>
        <dbReference type="Proteomes" id="UP001208570"/>
    </source>
</evidence>
<dbReference type="Gene3D" id="3.40.50.300">
    <property type="entry name" value="P-loop containing nucleotide triphosphate hydrolases"/>
    <property type="match status" value="1"/>
</dbReference>
<dbReference type="AlphaFoldDB" id="A0AAD9IZE6"/>
<proteinExistence type="predicted"/>
<evidence type="ECO:0000259" key="1">
    <source>
        <dbReference type="Pfam" id="PF00685"/>
    </source>
</evidence>
<dbReference type="Proteomes" id="UP001208570">
    <property type="component" value="Unassembled WGS sequence"/>
</dbReference>
<evidence type="ECO:0000313" key="2">
    <source>
        <dbReference type="EMBL" id="KAK2143388.1"/>
    </source>
</evidence>
<reference evidence="2" key="1">
    <citation type="journal article" date="2023" name="Mol. Biol. Evol.">
        <title>Third-Generation Sequencing Reveals the Adaptive Role of the Epigenome in Three Deep-Sea Polychaetes.</title>
        <authorList>
            <person name="Perez M."/>
            <person name="Aroh O."/>
            <person name="Sun Y."/>
            <person name="Lan Y."/>
            <person name="Juniper S.K."/>
            <person name="Young C.R."/>
            <person name="Angers B."/>
            <person name="Qian P.Y."/>
        </authorList>
    </citation>
    <scope>NUCLEOTIDE SEQUENCE</scope>
    <source>
        <strain evidence="2">P08H-3</strain>
    </source>
</reference>
<dbReference type="InterPro" id="IPR051135">
    <property type="entry name" value="Gal/GlcNAc/GalNAc_ST"/>
</dbReference>
<organism evidence="2 3">
    <name type="scientific">Paralvinella palmiformis</name>
    <dbReference type="NCBI Taxonomy" id="53620"/>
    <lineage>
        <taxon>Eukaryota</taxon>
        <taxon>Metazoa</taxon>
        <taxon>Spiralia</taxon>
        <taxon>Lophotrochozoa</taxon>
        <taxon>Annelida</taxon>
        <taxon>Polychaeta</taxon>
        <taxon>Sedentaria</taxon>
        <taxon>Canalipalpata</taxon>
        <taxon>Terebellida</taxon>
        <taxon>Terebelliformia</taxon>
        <taxon>Alvinellidae</taxon>
        <taxon>Paralvinella</taxon>
    </lineage>
</organism>
<keyword evidence="3" id="KW-1185">Reference proteome</keyword>
<dbReference type="GO" id="GO:0006790">
    <property type="term" value="P:sulfur compound metabolic process"/>
    <property type="evidence" value="ECO:0007669"/>
    <property type="project" value="TreeGrafter"/>
</dbReference>
<comment type="caution">
    <text evidence="2">The sequence shown here is derived from an EMBL/GenBank/DDBJ whole genome shotgun (WGS) entry which is preliminary data.</text>
</comment>
<accession>A0AAD9IZE6</accession>
<name>A0AAD9IZE6_9ANNE</name>
<dbReference type="InterPro" id="IPR000863">
    <property type="entry name" value="Sulfotransferase_dom"/>
</dbReference>
<dbReference type="Pfam" id="PF00685">
    <property type="entry name" value="Sulfotransfer_1"/>
    <property type="match status" value="1"/>
</dbReference>
<feature type="domain" description="Sulfotransferase" evidence="1">
    <location>
        <begin position="104"/>
        <end position="259"/>
    </location>
</feature>
<dbReference type="SUPFAM" id="SSF52540">
    <property type="entry name" value="P-loop containing nucleoside triphosphate hydrolases"/>
    <property type="match status" value="1"/>
</dbReference>
<dbReference type="EMBL" id="JAODUP010000845">
    <property type="protein sequence ID" value="KAK2143388.1"/>
    <property type="molecule type" value="Genomic_DNA"/>
</dbReference>
<dbReference type="PANTHER" id="PTHR10704:SF44">
    <property type="entry name" value="LD35051P-RELATED"/>
    <property type="match status" value="1"/>
</dbReference>
<gene>
    <name evidence="2" type="ORF">LSH36_845g02104</name>
</gene>
<protein>
    <recommendedName>
        <fullName evidence="1">Sulfotransferase domain-containing protein</fullName>
    </recommendedName>
</protein>